<dbReference type="EMBL" id="NSGR01000010">
    <property type="protein sequence ID" value="PCH10655.1"/>
    <property type="molecule type" value="Genomic_DNA"/>
</dbReference>
<dbReference type="RefSeq" id="WP_096633931.1">
    <property type="nucleotide sequence ID" value="NZ_JARQAG010000005.1"/>
</dbReference>
<sequence>MIIKKAYNHQTIIDYLDSCERFDNIISYIVTVIPDRFFYGQELHDKEMENLRKDLIALVDEGRKKHKETYNDQMRGFVYQEYQSKLVELVSLKRKLLKFGLLMQSRDIQENIIVNLIEINHLHKYIYRWVLQENRNKKIKKVYVKKVIKE</sequence>
<dbReference type="AlphaFoldDB" id="A0A854W5N4"/>
<evidence type="ECO:0000313" key="3">
    <source>
        <dbReference type="Proteomes" id="UP000217465"/>
    </source>
</evidence>
<accession>A0A854W5N4</accession>
<reference evidence="2 3" key="1">
    <citation type="submission" date="2016-06" db="EMBL/GenBank/DDBJ databases">
        <authorList>
            <person name="Haines A.N."/>
            <person name="Council K.R."/>
        </authorList>
    </citation>
    <scope>NUCLEOTIDE SEQUENCE [LARGE SCALE GENOMIC DNA]</scope>
    <source>
        <strain evidence="2 3">SP158-29</strain>
    </source>
</reference>
<dbReference type="Proteomes" id="UP000217465">
    <property type="component" value="Unassembled WGS sequence"/>
</dbReference>
<evidence type="ECO:0000313" key="1">
    <source>
        <dbReference type="EMBL" id="MDT2731553.1"/>
    </source>
</evidence>
<comment type="caution">
    <text evidence="2">The sequence shown here is derived from an EMBL/GenBank/DDBJ whole genome shotgun (WGS) entry which is preliminary data.</text>
</comment>
<organism evidence="2 3">
    <name type="scientific">Streptococcus parauberis</name>
    <dbReference type="NCBI Taxonomy" id="1348"/>
    <lineage>
        <taxon>Bacteria</taxon>
        <taxon>Bacillati</taxon>
        <taxon>Bacillota</taxon>
        <taxon>Bacilli</taxon>
        <taxon>Lactobacillales</taxon>
        <taxon>Streptococcaceae</taxon>
        <taxon>Streptococcus</taxon>
    </lineage>
</organism>
<dbReference type="EMBL" id="JARQAG010000005">
    <property type="protein sequence ID" value="MDT2731553.1"/>
    <property type="molecule type" value="Genomic_DNA"/>
</dbReference>
<gene>
    <name evidence="2" type="ORF">A9Y57_01945</name>
    <name evidence="1" type="ORF">P7G31_04730</name>
</gene>
<protein>
    <submittedName>
        <fullName evidence="2">Uncharacterized protein</fullName>
    </submittedName>
</protein>
<evidence type="ECO:0000313" key="2">
    <source>
        <dbReference type="EMBL" id="PCH10655.1"/>
    </source>
</evidence>
<proteinExistence type="predicted"/>
<name>A0A854W5N4_9STRE</name>
<dbReference type="Proteomes" id="UP001180515">
    <property type="component" value="Unassembled WGS sequence"/>
</dbReference>
<reference evidence="1" key="2">
    <citation type="submission" date="2023-03" db="EMBL/GenBank/DDBJ databases">
        <authorList>
            <person name="Shen W."/>
            <person name="Cai J."/>
        </authorList>
    </citation>
    <scope>NUCLEOTIDE SEQUENCE</scope>
    <source>
        <strain evidence="1">P82-2</strain>
    </source>
</reference>